<evidence type="ECO:0000313" key="2">
    <source>
        <dbReference type="EMBL" id="SHG28325.1"/>
    </source>
</evidence>
<keyword evidence="1" id="KW-0812">Transmembrane</keyword>
<feature type="transmembrane region" description="Helical" evidence="1">
    <location>
        <begin position="33"/>
        <end position="64"/>
    </location>
</feature>
<dbReference type="STRING" id="1070870.SAMN05444351_2096"/>
<dbReference type="Pfam" id="PF01066">
    <property type="entry name" value="CDP-OH_P_transf"/>
    <property type="match status" value="1"/>
</dbReference>
<proteinExistence type="predicted"/>
<dbReference type="GO" id="GO:0016020">
    <property type="term" value="C:membrane"/>
    <property type="evidence" value="ECO:0007669"/>
    <property type="project" value="InterPro"/>
</dbReference>
<protein>
    <submittedName>
        <fullName evidence="2">Phosphatidylserine synthase</fullName>
    </submittedName>
</protein>
<dbReference type="InterPro" id="IPR043130">
    <property type="entry name" value="CDP-OH_PTrfase_TM_dom"/>
</dbReference>
<keyword evidence="1" id="KW-0472">Membrane</keyword>
<feature type="transmembrane region" description="Helical" evidence="1">
    <location>
        <begin position="85"/>
        <end position="107"/>
    </location>
</feature>
<keyword evidence="3" id="KW-1185">Reference proteome</keyword>
<dbReference type="AlphaFoldDB" id="A0A1M5IJ85"/>
<organism evidence="2 3">
    <name type="scientific">Geodermatophilus nigrescens</name>
    <dbReference type="NCBI Taxonomy" id="1070870"/>
    <lineage>
        <taxon>Bacteria</taxon>
        <taxon>Bacillati</taxon>
        <taxon>Actinomycetota</taxon>
        <taxon>Actinomycetes</taxon>
        <taxon>Geodermatophilales</taxon>
        <taxon>Geodermatophilaceae</taxon>
        <taxon>Geodermatophilus</taxon>
    </lineage>
</organism>
<dbReference type="RefSeq" id="WP_073420088.1">
    <property type="nucleotide sequence ID" value="NZ_FQVX01000002.1"/>
</dbReference>
<dbReference type="GO" id="GO:0016780">
    <property type="term" value="F:phosphotransferase activity, for other substituted phosphate groups"/>
    <property type="evidence" value="ECO:0007669"/>
    <property type="project" value="InterPro"/>
</dbReference>
<accession>A0A1M5IJ85</accession>
<feature type="transmembrane region" description="Helical" evidence="1">
    <location>
        <begin position="113"/>
        <end position="137"/>
    </location>
</feature>
<dbReference type="Proteomes" id="UP000184471">
    <property type="component" value="Unassembled WGS sequence"/>
</dbReference>
<evidence type="ECO:0000313" key="3">
    <source>
        <dbReference type="Proteomes" id="UP000184471"/>
    </source>
</evidence>
<keyword evidence="1" id="KW-1133">Transmembrane helix</keyword>
<dbReference type="GO" id="GO:0008654">
    <property type="term" value="P:phospholipid biosynthetic process"/>
    <property type="evidence" value="ECO:0007669"/>
    <property type="project" value="InterPro"/>
</dbReference>
<dbReference type="EMBL" id="FQVX01000002">
    <property type="protein sequence ID" value="SHG28325.1"/>
    <property type="molecule type" value="Genomic_DNA"/>
</dbReference>
<gene>
    <name evidence="2" type="ORF">SAMN05444351_2096</name>
</gene>
<evidence type="ECO:0000256" key="1">
    <source>
        <dbReference type="SAM" id="Phobius"/>
    </source>
</evidence>
<reference evidence="2 3" key="1">
    <citation type="submission" date="2016-11" db="EMBL/GenBank/DDBJ databases">
        <authorList>
            <person name="Jaros S."/>
            <person name="Januszkiewicz K."/>
            <person name="Wedrychowicz H."/>
        </authorList>
    </citation>
    <scope>NUCLEOTIDE SEQUENCE [LARGE SCALE GENOMIC DNA]</scope>
    <source>
        <strain evidence="2 3">DSM 45408</strain>
    </source>
</reference>
<dbReference type="OrthoDB" id="9790577at2"/>
<sequence>MLDGTTRPLVAPLLEALATRVDRPAVTPDRVTLLGLALGLGSAVAAAYALWLPALALWLLSRVADGLDGVLARRRARDGEPPSAAGGYLDITADFLVYGATVAGVGIGWGGSLLPFVAVLVAYYLNGATFLAFSSLAERTGRRLDDGRSLSFLGGLAEGTETVLVHALWLLLPGSAGTIAWVWAAVVGVSGLQRMVAGYRALR</sequence>
<name>A0A1M5IJ85_9ACTN</name>
<dbReference type="InterPro" id="IPR000462">
    <property type="entry name" value="CDP-OH_P_trans"/>
</dbReference>
<feature type="transmembrane region" description="Helical" evidence="1">
    <location>
        <begin position="178"/>
        <end position="197"/>
    </location>
</feature>
<dbReference type="Gene3D" id="1.20.120.1760">
    <property type="match status" value="1"/>
</dbReference>